<evidence type="ECO:0000313" key="5">
    <source>
        <dbReference type="EMBL" id="KAJ6023205.1"/>
    </source>
</evidence>
<evidence type="ECO:0000259" key="4">
    <source>
        <dbReference type="Pfam" id="PF10187"/>
    </source>
</evidence>
<dbReference type="InterPro" id="IPR039845">
    <property type="entry name" value="FAM192A"/>
</dbReference>
<dbReference type="EMBL" id="JAQJZL010000016">
    <property type="protein sequence ID" value="KAJ6023205.1"/>
    <property type="molecule type" value="Genomic_DNA"/>
</dbReference>
<dbReference type="GO" id="GO:0005634">
    <property type="term" value="C:nucleus"/>
    <property type="evidence" value="ECO:0007669"/>
    <property type="project" value="UniProtKB-SubCell"/>
</dbReference>
<feature type="domain" description="FAM192A/Fyv6 N-terminal" evidence="4">
    <location>
        <begin position="5"/>
        <end position="109"/>
    </location>
</feature>
<organism evidence="5 6">
    <name type="scientific">Penicillium canescens</name>
    <dbReference type="NCBI Taxonomy" id="5083"/>
    <lineage>
        <taxon>Eukaryota</taxon>
        <taxon>Fungi</taxon>
        <taxon>Dikarya</taxon>
        <taxon>Ascomycota</taxon>
        <taxon>Pezizomycotina</taxon>
        <taxon>Eurotiomycetes</taxon>
        <taxon>Eurotiomycetidae</taxon>
        <taxon>Eurotiales</taxon>
        <taxon>Aspergillaceae</taxon>
        <taxon>Penicillium</taxon>
    </lineage>
</organism>
<name>A0AAD6HZ69_PENCN</name>
<feature type="compositionally biased region" description="Basic and acidic residues" evidence="3">
    <location>
        <begin position="30"/>
        <end position="40"/>
    </location>
</feature>
<sequence>MSSGFVSAGTNEQPIERDDEWLKAQQELEEERRRKAEIGKQDDGKSLFEVLERNKMAKQEAFEEKARLKNQFRSLDEDEVEFLDSVLESTRAQEAAVKRDTADQLEVFRRQREEAEKALLGPTSSDVTPAEEEEWTAPARKRRRDKQKDLLIPGKKRKASLTENSAKSSSQEQESQKPGADSGSKPKQPEQQKSKPSQVAASTNPKTATNSEQSQPQTKPPAKPAPVSLGLAGYSSDSE</sequence>
<dbReference type="PANTHER" id="PTHR13495">
    <property type="entry name" value="NEFA-INTERACTING NUCLEAR PROTEIN NIP30"/>
    <property type="match status" value="1"/>
</dbReference>
<feature type="region of interest" description="Disordered" evidence="3">
    <location>
        <begin position="1"/>
        <end position="40"/>
    </location>
</feature>
<proteinExistence type="predicted"/>
<dbReference type="Proteomes" id="UP001219568">
    <property type="component" value="Unassembled WGS sequence"/>
</dbReference>
<protein>
    <recommendedName>
        <fullName evidence="4">FAM192A/Fyv6 N-terminal domain-containing protein</fullName>
    </recommendedName>
</protein>
<reference evidence="5" key="1">
    <citation type="journal article" date="2023" name="IMA Fungus">
        <title>Comparative genomic study of the Penicillium genus elucidates a diverse pangenome and 15 lateral gene transfer events.</title>
        <authorList>
            <person name="Petersen C."/>
            <person name="Sorensen T."/>
            <person name="Nielsen M.R."/>
            <person name="Sondergaard T.E."/>
            <person name="Sorensen J.L."/>
            <person name="Fitzpatrick D.A."/>
            <person name="Frisvad J.C."/>
            <person name="Nielsen K.L."/>
        </authorList>
    </citation>
    <scope>NUCLEOTIDE SEQUENCE</scope>
    <source>
        <strain evidence="5">IBT 15450</strain>
    </source>
</reference>
<feature type="compositionally biased region" description="Basic and acidic residues" evidence="3">
    <location>
        <begin position="108"/>
        <end position="117"/>
    </location>
</feature>
<dbReference type="InterPro" id="IPR019331">
    <property type="entry name" value="FAM192A/Fyv6_N"/>
</dbReference>
<gene>
    <name evidence="5" type="ORF">N7460_013600</name>
</gene>
<evidence type="ECO:0000256" key="1">
    <source>
        <dbReference type="ARBA" id="ARBA00004123"/>
    </source>
</evidence>
<dbReference type="AlphaFoldDB" id="A0AAD6HZ69"/>
<reference evidence="5" key="2">
    <citation type="submission" date="2023-01" db="EMBL/GenBank/DDBJ databases">
        <authorList>
            <person name="Petersen C."/>
        </authorList>
    </citation>
    <scope>NUCLEOTIDE SEQUENCE</scope>
    <source>
        <strain evidence="5">IBT 15450</strain>
    </source>
</reference>
<accession>A0AAD6HZ69</accession>
<dbReference type="PANTHER" id="PTHR13495:SF0">
    <property type="entry name" value="PSME3-INTERACTING PROTEIN"/>
    <property type="match status" value="1"/>
</dbReference>
<keyword evidence="2" id="KW-0539">Nucleus</keyword>
<evidence type="ECO:0000313" key="6">
    <source>
        <dbReference type="Proteomes" id="UP001219568"/>
    </source>
</evidence>
<feature type="region of interest" description="Disordered" evidence="3">
    <location>
        <begin position="108"/>
        <end position="239"/>
    </location>
</feature>
<comment type="subcellular location">
    <subcellularLocation>
        <location evidence="1">Nucleus</location>
    </subcellularLocation>
</comment>
<keyword evidence="6" id="KW-1185">Reference proteome</keyword>
<dbReference type="Pfam" id="PF10187">
    <property type="entry name" value="FAM192A_Fyv6_N"/>
    <property type="match status" value="1"/>
</dbReference>
<feature type="compositionally biased region" description="Polar residues" evidence="3">
    <location>
        <begin position="1"/>
        <end position="13"/>
    </location>
</feature>
<evidence type="ECO:0000256" key="2">
    <source>
        <dbReference type="ARBA" id="ARBA00023242"/>
    </source>
</evidence>
<evidence type="ECO:0000256" key="3">
    <source>
        <dbReference type="SAM" id="MobiDB-lite"/>
    </source>
</evidence>
<feature type="compositionally biased region" description="Polar residues" evidence="3">
    <location>
        <begin position="199"/>
        <end position="214"/>
    </location>
</feature>
<comment type="caution">
    <text evidence="5">The sequence shown here is derived from an EMBL/GenBank/DDBJ whole genome shotgun (WGS) entry which is preliminary data.</text>
</comment>